<dbReference type="Gene3D" id="2.30.42.10">
    <property type="match status" value="1"/>
</dbReference>
<comment type="caution">
    <text evidence="3">The sequence shown here is derived from an EMBL/GenBank/DDBJ whole genome shotgun (WGS) entry which is preliminary data.</text>
</comment>
<dbReference type="GO" id="GO:0005737">
    <property type="term" value="C:cytoplasm"/>
    <property type="evidence" value="ECO:0007669"/>
    <property type="project" value="UniProtKB-SubCell"/>
</dbReference>
<name>A0AAE1F6D7_PETCI</name>
<keyword evidence="4" id="KW-1185">Reference proteome</keyword>
<dbReference type="InterPro" id="IPR036034">
    <property type="entry name" value="PDZ_sf"/>
</dbReference>
<evidence type="ECO:0000313" key="3">
    <source>
        <dbReference type="EMBL" id="KAK3868006.1"/>
    </source>
</evidence>
<comment type="subcellular location">
    <subcellularLocation>
        <location evidence="1">Cytoplasm</location>
    </subcellularLocation>
</comment>
<accession>A0AAE1F6D7</accession>
<evidence type="ECO:0000256" key="2">
    <source>
        <dbReference type="ARBA" id="ARBA00022490"/>
    </source>
</evidence>
<dbReference type="PANTHER" id="PTHR15963:SF5">
    <property type="entry name" value="SHORT SPINDLE 6, ISOFORM A"/>
    <property type="match status" value="1"/>
</dbReference>
<dbReference type="InterPro" id="IPR052122">
    <property type="entry name" value="Intracell_Traff_Signaling_Reg"/>
</dbReference>
<sequence>MVGDRVCVTRPEEDRRRRTIIVEKEGGSFGFTIQSYGIHYKRDGEIEVITYVDFVEYGGAAFRRQG</sequence>
<evidence type="ECO:0000313" key="4">
    <source>
        <dbReference type="Proteomes" id="UP001286313"/>
    </source>
</evidence>
<evidence type="ECO:0000256" key="1">
    <source>
        <dbReference type="ARBA" id="ARBA00004496"/>
    </source>
</evidence>
<reference evidence="3" key="1">
    <citation type="submission" date="2023-10" db="EMBL/GenBank/DDBJ databases">
        <title>Genome assemblies of two species of porcelain crab, Petrolisthes cinctipes and Petrolisthes manimaculis (Anomura: Porcellanidae).</title>
        <authorList>
            <person name="Angst P."/>
        </authorList>
    </citation>
    <scope>NUCLEOTIDE SEQUENCE</scope>
    <source>
        <strain evidence="3">PB745_01</strain>
        <tissue evidence="3">Gill</tissue>
    </source>
</reference>
<keyword evidence="2" id="KW-0963">Cytoplasm</keyword>
<proteinExistence type="predicted"/>
<dbReference type="EMBL" id="JAWQEG010003095">
    <property type="protein sequence ID" value="KAK3868006.1"/>
    <property type="molecule type" value="Genomic_DNA"/>
</dbReference>
<organism evidence="3 4">
    <name type="scientific">Petrolisthes cinctipes</name>
    <name type="common">Flat porcelain crab</name>
    <dbReference type="NCBI Taxonomy" id="88211"/>
    <lineage>
        <taxon>Eukaryota</taxon>
        <taxon>Metazoa</taxon>
        <taxon>Ecdysozoa</taxon>
        <taxon>Arthropoda</taxon>
        <taxon>Crustacea</taxon>
        <taxon>Multicrustacea</taxon>
        <taxon>Malacostraca</taxon>
        <taxon>Eumalacostraca</taxon>
        <taxon>Eucarida</taxon>
        <taxon>Decapoda</taxon>
        <taxon>Pleocyemata</taxon>
        <taxon>Anomura</taxon>
        <taxon>Galatheoidea</taxon>
        <taxon>Porcellanidae</taxon>
        <taxon>Petrolisthes</taxon>
    </lineage>
</organism>
<gene>
    <name evidence="3" type="ORF">Pcinc_026552</name>
</gene>
<dbReference type="PANTHER" id="PTHR15963">
    <property type="entry name" value="GENERAL RECEPTOR FOR PHOSPHOINOSITIDES 1-ASSOCIATED SCAFFOLD PROTEIN-RELATED"/>
    <property type="match status" value="1"/>
</dbReference>
<dbReference type="Proteomes" id="UP001286313">
    <property type="component" value="Unassembled WGS sequence"/>
</dbReference>
<protein>
    <submittedName>
        <fullName evidence="3">Uncharacterized protein</fullName>
    </submittedName>
</protein>
<dbReference type="AlphaFoldDB" id="A0AAE1F6D7"/>